<feature type="non-terminal residue" evidence="1">
    <location>
        <position position="1"/>
    </location>
</feature>
<sequence>KSLLSYSILSISFEFNMVHRMLQFFLHRDFGGEILDRVSNYICMFESFPGRDLIKFMVRYKRYLILLNQRTL</sequence>
<protein>
    <submittedName>
        <fullName evidence="1">Uncharacterized protein</fullName>
    </submittedName>
</protein>
<dbReference type="EMBL" id="AP015037">
    <property type="protein sequence ID" value="BAT83478.1"/>
    <property type="molecule type" value="Genomic_DNA"/>
</dbReference>
<proteinExistence type="predicted"/>
<keyword evidence="2" id="KW-1185">Reference proteome</keyword>
<evidence type="ECO:0000313" key="1">
    <source>
        <dbReference type="EMBL" id="BAT83478.1"/>
    </source>
</evidence>
<name>A0A0S3RS96_PHAAN</name>
<dbReference type="Proteomes" id="UP000291084">
    <property type="component" value="Chromosome 4"/>
</dbReference>
<evidence type="ECO:0000313" key="2">
    <source>
        <dbReference type="Proteomes" id="UP000291084"/>
    </source>
</evidence>
<organism evidence="1 2">
    <name type="scientific">Vigna angularis var. angularis</name>
    <dbReference type="NCBI Taxonomy" id="157739"/>
    <lineage>
        <taxon>Eukaryota</taxon>
        <taxon>Viridiplantae</taxon>
        <taxon>Streptophyta</taxon>
        <taxon>Embryophyta</taxon>
        <taxon>Tracheophyta</taxon>
        <taxon>Spermatophyta</taxon>
        <taxon>Magnoliopsida</taxon>
        <taxon>eudicotyledons</taxon>
        <taxon>Gunneridae</taxon>
        <taxon>Pentapetalae</taxon>
        <taxon>rosids</taxon>
        <taxon>fabids</taxon>
        <taxon>Fabales</taxon>
        <taxon>Fabaceae</taxon>
        <taxon>Papilionoideae</taxon>
        <taxon>50 kb inversion clade</taxon>
        <taxon>NPAAA clade</taxon>
        <taxon>indigoferoid/millettioid clade</taxon>
        <taxon>Phaseoleae</taxon>
        <taxon>Vigna</taxon>
    </lineage>
</organism>
<gene>
    <name evidence="1" type="primary">Vigan.04G062800</name>
    <name evidence="1" type="ORF">VIGAN_04062800</name>
</gene>
<dbReference type="AlphaFoldDB" id="A0A0S3RS96"/>
<reference evidence="1 2" key="1">
    <citation type="journal article" date="2015" name="Sci. Rep.">
        <title>The power of single molecule real-time sequencing technology in the de novo assembly of a eukaryotic genome.</title>
        <authorList>
            <person name="Sakai H."/>
            <person name="Naito K."/>
            <person name="Ogiso-Tanaka E."/>
            <person name="Takahashi Y."/>
            <person name="Iseki K."/>
            <person name="Muto C."/>
            <person name="Satou K."/>
            <person name="Teruya K."/>
            <person name="Shiroma A."/>
            <person name="Shimoji M."/>
            <person name="Hirano T."/>
            <person name="Itoh T."/>
            <person name="Kaga A."/>
            <person name="Tomooka N."/>
        </authorList>
    </citation>
    <scope>NUCLEOTIDE SEQUENCE [LARGE SCALE GENOMIC DNA]</scope>
    <source>
        <strain evidence="2">cv. Shumari</strain>
    </source>
</reference>
<accession>A0A0S3RS96</accession>